<keyword evidence="2" id="KW-1185">Reference proteome</keyword>
<name>A0ABR2ZCT4_9AGAR</name>
<dbReference type="Proteomes" id="UP001437256">
    <property type="component" value="Unassembled WGS sequence"/>
</dbReference>
<accession>A0ABR2ZCT4</accession>
<organism evidence="1 2">
    <name type="scientific">Marasmius tenuissimus</name>
    <dbReference type="NCBI Taxonomy" id="585030"/>
    <lineage>
        <taxon>Eukaryota</taxon>
        <taxon>Fungi</taxon>
        <taxon>Dikarya</taxon>
        <taxon>Basidiomycota</taxon>
        <taxon>Agaricomycotina</taxon>
        <taxon>Agaricomycetes</taxon>
        <taxon>Agaricomycetidae</taxon>
        <taxon>Agaricales</taxon>
        <taxon>Marasmiineae</taxon>
        <taxon>Marasmiaceae</taxon>
        <taxon>Marasmius</taxon>
    </lineage>
</organism>
<evidence type="ECO:0000313" key="1">
    <source>
        <dbReference type="EMBL" id="KAL0059032.1"/>
    </source>
</evidence>
<dbReference type="EMBL" id="JBBXMP010000255">
    <property type="protein sequence ID" value="KAL0059032.1"/>
    <property type="molecule type" value="Genomic_DNA"/>
</dbReference>
<gene>
    <name evidence="1" type="ORF">AAF712_014270</name>
</gene>
<comment type="caution">
    <text evidence="1">The sequence shown here is derived from an EMBL/GenBank/DDBJ whole genome shotgun (WGS) entry which is preliminary data.</text>
</comment>
<sequence length="147" mass="16500">MPSLDLFVSFSRLQSKSRVPAVDNTRGHPPGVLPRRPYTHQESVSIRDELLADARGLVEDAGQQSEGYVSLSPATVALSHADKSKYSRPAAGFKYLKDDANMKGLDPVEAEKTFYRFRVYYMACSELFSMNGGQEWGLGHYLFRPKH</sequence>
<protein>
    <submittedName>
        <fullName evidence="1">Uncharacterized protein</fullName>
    </submittedName>
</protein>
<proteinExistence type="predicted"/>
<reference evidence="1 2" key="1">
    <citation type="submission" date="2024-05" db="EMBL/GenBank/DDBJ databases">
        <title>A draft genome resource for the thread blight pathogen Marasmius tenuissimus strain MS-2.</title>
        <authorList>
            <person name="Yulfo-Soto G.E."/>
            <person name="Baruah I.K."/>
            <person name="Amoako-Attah I."/>
            <person name="Bukari Y."/>
            <person name="Meinhardt L.W."/>
            <person name="Bailey B.A."/>
            <person name="Cohen S.P."/>
        </authorList>
    </citation>
    <scope>NUCLEOTIDE SEQUENCE [LARGE SCALE GENOMIC DNA]</scope>
    <source>
        <strain evidence="1 2">MS-2</strain>
    </source>
</reference>
<evidence type="ECO:0000313" key="2">
    <source>
        <dbReference type="Proteomes" id="UP001437256"/>
    </source>
</evidence>